<dbReference type="RefSeq" id="XP_018130795.1">
    <property type="nucleotide sequence ID" value="XM_018274246.1"/>
</dbReference>
<gene>
    <name evidence="1" type="ORF">VE01_04778</name>
</gene>
<keyword evidence="2" id="KW-1185">Reference proteome</keyword>
<name>A0A1B8GMJ7_9PEZI</name>
<sequence length="180" mass="18253">MVAQFWADDTVKYLVPCRFPTPSSHRWPSLAHTAYFSIPLGNLGAPAAPAAAASAAAQPVSVAWTPFGSWLLQPSRYRVVWPFPLVLATNNGPAPAGMPAPAVACPASCVAAAATVTVTSPPVTTTTTTTLSGPLPTEIANGGAFSAGGNLPKPDPVFDEQGNWSCCIGPFSGGSGVGCT</sequence>
<organism evidence="1 2">
    <name type="scientific">Pseudogymnoascus verrucosus</name>
    <dbReference type="NCBI Taxonomy" id="342668"/>
    <lineage>
        <taxon>Eukaryota</taxon>
        <taxon>Fungi</taxon>
        <taxon>Dikarya</taxon>
        <taxon>Ascomycota</taxon>
        <taxon>Pezizomycotina</taxon>
        <taxon>Leotiomycetes</taxon>
        <taxon>Thelebolales</taxon>
        <taxon>Thelebolaceae</taxon>
        <taxon>Pseudogymnoascus</taxon>
    </lineage>
</organism>
<protein>
    <submittedName>
        <fullName evidence="1">Uncharacterized protein</fullName>
    </submittedName>
</protein>
<dbReference type="EMBL" id="KV460224">
    <property type="protein sequence ID" value="OBT97062.1"/>
    <property type="molecule type" value="Genomic_DNA"/>
</dbReference>
<dbReference type="Proteomes" id="UP000091956">
    <property type="component" value="Unassembled WGS sequence"/>
</dbReference>
<proteinExistence type="predicted"/>
<reference evidence="1 2" key="1">
    <citation type="submission" date="2016-03" db="EMBL/GenBank/DDBJ databases">
        <title>Comparative genomics of Pseudogymnoascus destructans, the fungus causing white-nose syndrome of bats.</title>
        <authorList>
            <person name="Palmer J.M."/>
            <person name="Drees K.P."/>
            <person name="Foster J.T."/>
            <person name="Lindner D.L."/>
        </authorList>
    </citation>
    <scope>NUCLEOTIDE SEQUENCE [LARGE SCALE GENOMIC DNA]</scope>
    <source>
        <strain evidence="1 2">UAMH 10579</strain>
    </source>
</reference>
<evidence type="ECO:0000313" key="1">
    <source>
        <dbReference type="EMBL" id="OBT97062.1"/>
    </source>
</evidence>
<dbReference type="GeneID" id="28838164"/>
<dbReference type="AlphaFoldDB" id="A0A1B8GMJ7"/>
<accession>A0A1B8GMJ7</accession>
<evidence type="ECO:0000313" key="2">
    <source>
        <dbReference type="Proteomes" id="UP000091956"/>
    </source>
</evidence>
<reference evidence="2" key="2">
    <citation type="journal article" date="2018" name="Nat. Commun.">
        <title>Extreme sensitivity to ultraviolet light in the fungal pathogen causing white-nose syndrome of bats.</title>
        <authorList>
            <person name="Palmer J.M."/>
            <person name="Drees K.P."/>
            <person name="Foster J.T."/>
            <person name="Lindner D.L."/>
        </authorList>
    </citation>
    <scope>NUCLEOTIDE SEQUENCE [LARGE SCALE GENOMIC DNA]</scope>
    <source>
        <strain evidence="2">UAMH 10579</strain>
    </source>
</reference>
<dbReference type="OrthoDB" id="3440019at2759"/>